<evidence type="ECO:0000313" key="1">
    <source>
        <dbReference type="Proteomes" id="UP000887576"/>
    </source>
</evidence>
<name>A0AC34RN45_9BILA</name>
<dbReference type="Proteomes" id="UP000887576">
    <property type="component" value="Unplaced"/>
</dbReference>
<accession>A0AC34RN45</accession>
<sequence>MDLEPKQILAVIAVSAIWGITNPFISRGAKTAKTPSAENSFFVRVFLEIFYFFTNPSFSIPFIFNQAASVLFMVLVVNLPLTLTVISVNSLTFLFTALTGALLGEMPLTKEAIVGIGLILVGVALTCL</sequence>
<organism evidence="1 2">
    <name type="scientific">Panagrolaimus sp. JU765</name>
    <dbReference type="NCBI Taxonomy" id="591449"/>
    <lineage>
        <taxon>Eukaryota</taxon>
        <taxon>Metazoa</taxon>
        <taxon>Ecdysozoa</taxon>
        <taxon>Nematoda</taxon>
        <taxon>Chromadorea</taxon>
        <taxon>Rhabditida</taxon>
        <taxon>Tylenchina</taxon>
        <taxon>Panagrolaimomorpha</taxon>
        <taxon>Panagrolaimoidea</taxon>
        <taxon>Panagrolaimidae</taxon>
        <taxon>Panagrolaimus</taxon>
    </lineage>
</organism>
<reference evidence="2" key="1">
    <citation type="submission" date="2022-11" db="UniProtKB">
        <authorList>
            <consortium name="WormBaseParasite"/>
        </authorList>
    </citation>
    <scope>IDENTIFICATION</scope>
</reference>
<evidence type="ECO:0000313" key="2">
    <source>
        <dbReference type="WBParaSite" id="JU765_v2.g8617.t1"/>
    </source>
</evidence>
<dbReference type="WBParaSite" id="JU765_v2.g8617.t1">
    <property type="protein sequence ID" value="JU765_v2.g8617.t1"/>
    <property type="gene ID" value="JU765_v2.g8617"/>
</dbReference>
<protein>
    <submittedName>
        <fullName evidence="2">Transmembrane protein 234</fullName>
    </submittedName>
</protein>
<proteinExistence type="predicted"/>